<evidence type="ECO:0000313" key="1">
    <source>
        <dbReference type="EMBL" id="RSH92362.1"/>
    </source>
</evidence>
<evidence type="ECO:0000313" key="2">
    <source>
        <dbReference type="Proteomes" id="UP000279259"/>
    </source>
</evidence>
<protein>
    <submittedName>
        <fullName evidence="1">Uncharacterized protein</fullName>
    </submittedName>
</protein>
<dbReference type="Proteomes" id="UP000279259">
    <property type="component" value="Unassembled WGS sequence"/>
</dbReference>
<dbReference type="OrthoDB" id="10294915at2759"/>
<gene>
    <name evidence="1" type="ORF">EHS25_008777</name>
</gene>
<sequence length="366" mass="41593">MTANSSAGERIANDPYIFTLILHQCDRPTLSTFLRVDRQLFNEAGRILYHELDLDLNWGKGATYRTRSLSLGAGVAVEGSTSGYTGQTETKKTLLGHVRRVQCSERLPCSNPAFAAIFSLLPKLDLLRFWAHPLHQCDSSSGSDTPTGRHCHLHQLSSHKVVIDVMHNELQYATKFASITTTAEEVTVVLDYSIDFVMTAFRDPQGLRSHLDELKCPGRNTVVARWEPPVRPDFSNRSEEQIEDKIEHIIEPSTSFATTCIDLGMEVFYTAELNECSMEDPVFYNRVSLDVINARVRKKLQKKHGRAFEAPRLIGSSAYYLQLGRLDDFRRNEMDDIRARFHERLAWDRARAWAATEGGEEDLEDR</sequence>
<accession>A0A427YMK8</accession>
<keyword evidence="2" id="KW-1185">Reference proteome</keyword>
<name>A0A427YMK8_9TREE</name>
<dbReference type="EMBL" id="RSCD01000006">
    <property type="protein sequence ID" value="RSH92362.1"/>
    <property type="molecule type" value="Genomic_DNA"/>
</dbReference>
<comment type="caution">
    <text evidence="1">The sequence shown here is derived from an EMBL/GenBank/DDBJ whole genome shotgun (WGS) entry which is preliminary data.</text>
</comment>
<organism evidence="1 2">
    <name type="scientific">Saitozyma podzolica</name>
    <dbReference type="NCBI Taxonomy" id="1890683"/>
    <lineage>
        <taxon>Eukaryota</taxon>
        <taxon>Fungi</taxon>
        <taxon>Dikarya</taxon>
        <taxon>Basidiomycota</taxon>
        <taxon>Agaricomycotina</taxon>
        <taxon>Tremellomycetes</taxon>
        <taxon>Tremellales</taxon>
        <taxon>Trimorphomycetaceae</taxon>
        <taxon>Saitozyma</taxon>
    </lineage>
</organism>
<reference evidence="1 2" key="1">
    <citation type="submission" date="2018-11" db="EMBL/GenBank/DDBJ databases">
        <title>Genome sequence of Saitozyma podzolica DSM 27192.</title>
        <authorList>
            <person name="Aliyu H."/>
            <person name="Gorte O."/>
            <person name="Ochsenreither K."/>
        </authorList>
    </citation>
    <scope>NUCLEOTIDE SEQUENCE [LARGE SCALE GENOMIC DNA]</scope>
    <source>
        <strain evidence="1 2">DSM 27192</strain>
    </source>
</reference>
<proteinExistence type="predicted"/>
<dbReference type="AlphaFoldDB" id="A0A427YMK8"/>